<protein>
    <submittedName>
        <fullName evidence="1">Uncharacterized protein</fullName>
    </submittedName>
</protein>
<evidence type="ECO:0000313" key="1">
    <source>
        <dbReference type="EMBL" id="CAL4938030.1"/>
    </source>
</evidence>
<keyword evidence="2" id="KW-1185">Reference proteome</keyword>
<organism evidence="1 2">
    <name type="scientific">Urochloa decumbens</name>
    <dbReference type="NCBI Taxonomy" id="240449"/>
    <lineage>
        <taxon>Eukaryota</taxon>
        <taxon>Viridiplantae</taxon>
        <taxon>Streptophyta</taxon>
        <taxon>Embryophyta</taxon>
        <taxon>Tracheophyta</taxon>
        <taxon>Spermatophyta</taxon>
        <taxon>Magnoliopsida</taxon>
        <taxon>Liliopsida</taxon>
        <taxon>Poales</taxon>
        <taxon>Poaceae</taxon>
        <taxon>PACMAD clade</taxon>
        <taxon>Panicoideae</taxon>
        <taxon>Panicodae</taxon>
        <taxon>Paniceae</taxon>
        <taxon>Melinidinae</taxon>
        <taxon>Urochloa</taxon>
    </lineage>
</organism>
<dbReference type="AlphaFoldDB" id="A0ABC8Y5L1"/>
<dbReference type="EMBL" id="OZ075126">
    <property type="protein sequence ID" value="CAL4938030.1"/>
    <property type="molecule type" value="Genomic_DNA"/>
</dbReference>
<gene>
    <name evidence="1" type="ORF">URODEC1_LOCUS30942</name>
</gene>
<accession>A0ABC8Y5L1</accession>
<evidence type="ECO:0000313" key="2">
    <source>
        <dbReference type="Proteomes" id="UP001497457"/>
    </source>
</evidence>
<reference evidence="1" key="1">
    <citation type="submission" date="2024-10" db="EMBL/GenBank/DDBJ databases">
        <authorList>
            <person name="Ryan C."/>
        </authorList>
    </citation>
    <scope>NUCLEOTIDE SEQUENCE [LARGE SCALE GENOMIC DNA]</scope>
</reference>
<proteinExistence type="predicted"/>
<dbReference type="Proteomes" id="UP001497457">
    <property type="component" value="Chromosome 16b"/>
</dbReference>
<sequence>MTTTPTTLEISSLEDLESAIRHIGPGEPVLAVFAGARSLFEAATIYSRLHIQVTASHGLWQVDPCSLEGLRRATEHYKELDLLEISVDLMELDLKDGVPMKVVRFTGVRATANDVVTTAHPSNAFGILDDITIEAQLIARVAKALGFGGEEVEVPNLTEDDFVWLTADGAAVMLADGGGGHHVEQQDAEVGLGNLDIGSHGINYGQLGRGDGVRHVEPEDAALGLGDLHIGNGDGERHVEVGRSEGGHHVELGIGNLSIKDLTLDGQHDAGGFSDGQLRSEDGLGCPKVEVDWIEMKRETVLAILHFKIGKLRAAISSAKGRAFIGS</sequence>
<name>A0ABC8Y5L1_9POAL</name>